<dbReference type="EMBL" id="MHQY01000007">
    <property type="protein sequence ID" value="OHA14470.1"/>
    <property type="molecule type" value="Genomic_DNA"/>
</dbReference>
<proteinExistence type="predicted"/>
<dbReference type="SMART" id="SM00471">
    <property type="entry name" value="HDc"/>
    <property type="match status" value="1"/>
</dbReference>
<dbReference type="AlphaFoldDB" id="A0A1G2LS61"/>
<name>A0A1G2LS61_9BACT</name>
<evidence type="ECO:0000313" key="3">
    <source>
        <dbReference type="Proteomes" id="UP000177171"/>
    </source>
</evidence>
<reference evidence="2 3" key="1">
    <citation type="journal article" date="2016" name="Nat. Commun.">
        <title>Thousands of microbial genomes shed light on interconnected biogeochemical processes in an aquifer system.</title>
        <authorList>
            <person name="Anantharaman K."/>
            <person name="Brown C.T."/>
            <person name="Hug L.A."/>
            <person name="Sharon I."/>
            <person name="Castelle C.J."/>
            <person name="Probst A.J."/>
            <person name="Thomas B.C."/>
            <person name="Singh A."/>
            <person name="Wilkins M.J."/>
            <person name="Karaoz U."/>
            <person name="Brodie E.L."/>
            <person name="Williams K.H."/>
            <person name="Hubbard S.S."/>
            <person name="Banfield J.F."/>
        </authorList>
    </citation>
    <scope>NUCLEOTIDE SEQUENCE [LARGE SCALE GENOMIC DNA]</scope>
</reference>
<protein>
    <recommendedName>
        <fullName evidence="1">HD/PDEase domain-containing protein</fullName>
    </recommendedName>
</protein>
<sequence>MRKSVKKDLQFIKKCFGQKKDASGRYVWRHAHDAALYLEKIARKYKETDPAMIDKLYLAVLGHDLLEDTKATKNEIQKKWGKDVLKYIEALTNKKGDTDFSGYIKQLRDAREEVLLVKFADIFSNVSNSVRFFGSFDSHWIKTFWLPLLKDYNQNLFGRKFLLYPRTASAMIKDIQREIRNLLKNAIKNKN</sequence>
<accession>A0A1G2LS61</accession>
<dbReference type="CDD" id="cd00077">
    <property type="entry name" value="HDc"/>
    <property type="match status" value="1"/>
</dbReference>
<comment type="caution">
    <text evidence="2">The sequence shown here is derived from an EMBL/GenBank/DDBJ whole genome shotgun (WGS) entry which is preliminary data.</text>
</comment>
<evidence type="ECO:0000313" key="2">
    <source>
        <dbReference type="EMBL" id="OHA14470.1"/>
    </source>
</evidence>
<feature type="domain" description="HD/PDEase" evidence="1">
    <location>
        <begin position="23"/>
        <end position="135"/>
    </location>
</feature>
<evidence type="ECO:0000259" key="1">
    <source>
        <dbReference type="SMART" id="SM00471"/>
    </source>
</evidence>
<organism evidence="2 3">
    <name type="scientific">Candidatus Sungbacteria bacterium RIFCSPLOWO2_12_FULL_41_11</name>
    <dbReference type="NCBI Taxonomy" id="1802286"/>
    <lineage>
        <taxon>Bacteria</taxon>
        <taxon>Candidatus Sungiibacteriota</taxon>
    </lineage>
</organism>
<dbReference type="InterPro" id="IPR003607">
    <property type="entry name" value="HD/PDEase_dom"/>
</dbReference>
<dbReference type="Gene3D" id="1.10.3210.10">
    <property type="entry name" value="Hypothetical protein af1432"/>
    <property type="match status" value="1"/>
</dbReference>
<dbReference type="Proteomes" id="UP000177171">
    <property type="component" value="Unassembled WGS sequence"/>
</dbReference>
<dbReference type="SUPFAM" id="SSF109604">
    <property type="entry name" value="HD-domain/PDEase-like"/>
    <property type="match status" value="1"/>
</dbReference>
<gene>
    <name evidence="2" type="ORF">A3G49_06500</name>
</gene>